<dbReference type="EMBL" id="JAUKTV010000007">
    <property type="protein sequence ID" value="KAK0735456.1"/>
    <property type="molecule type" value="Genomic_DNA"/>
</dbReference>
<accession>A0AA40EFB2</accession>
<proteinExistence type="predicted"/>
<organism evidence="1 2">
    <name type="scientific">Apiosordaria backusii</name>
    <dbReference type="NCBI Taxonomy" id="314023"/>
    <lineage>
        <taxon>Eukaryota</taxon>
        <taxon>Fungi</taxon>
        <taxon>Dikarya</taxon>
        <taxon>Ascomycota</taxon>
        <taxon>Pezizomycotina</taxon>
        <taxon>Sordariomycetes</taxon>
        <taxon>Sordariomycetidae</taxon>
        <taxon>Sordariales</taxon>
        <taxon>Lasiosphaeriaceae</taxon>
        <taxon>Apiosordaria</taxon>
    </lineage>
</organism>
<comment type="caution">
    <text evidence="1">The sequence shown here is derived from an EMBL/GenBank/DDBJ whole genome shotgun (WGS) entry which is preliminary data.</text>
</comment>
<dbReference type="AlphaFoldDB" id="A0AA40EFB2"/>
<feature type="non-terminal residue" evidence="1">
    <location>
        <position position="1"/>
    </location>
</feature>
<dbReference type="Proteomes" id="UP001172159">
    <property type="component" value="Unassembled WGS sequence"/>
</dbReference>
<name>A0AA40EFB2_9PEZI</name>
<evidence type="ECO:0000313" key="1">
    <source>
        <dbReference type="EMBL" id="KAK0735456.1"/>
    </source>
</evidence>
<evidence type="ECO:0000313" key="2">
    <source>
        <dbReference type="Proteomes" id="UP001172159"/>
    </source>
</evidence>
<gene>
    <name evidence="1" type="ORF">B0T21DRAFT_367806</name>
</gene>
<sequence length="54" mass="6162">MTLTARRSSLAAETTEKNSLDINLYNVPCFYYSIVFSPLYSLTDKPTFFSPFSL</sequence>
<protein>
    <submittedName>
        <fullName evidence="1">Uncharacterized protein</fullName>
    </submittedName>
</protein>
<keyword evidence="2" id="KW-1185">Reference proteome</keyword>
<reference evidence="1" key="1">
    <citation type="submission" date="2023-06" db="EMBL/GenBank/DDBJ databases">
        <title>Genome-scale phylogeny and comparative genomics of the fungal order Sordariales.</title>
        <authorList>
            <consortium name="Lawrence Berkeley National Laboratory"/>
            <person name="Hensen N."/>
            <person name="Bonometti L."/>
            <person name="Westerberg I."/>
            <person name="Brannstrom I.O."/>
            <person name="Guillou S."/>
            <person name="Cros-Aarteil S."/>
            <person name="Calhoun S."/>
            <person name="Haridas S."/>
            <person name="Kuo A."/>
            <person name="Mondo S."/>
            <person name="Pangilinan J."/>
            <person name="Riley R."/>
            <person name="Labutti K."/>
            <person name="Andreopoulos B."/>
            <person name="Lipzen A."/>
            <person name="Chen C."/>
            <person name="Yanf M."/>
            <person name="Daum C."/>
            <person name="Ng V."/>
            <person name="Clum A."/>
            <person name="Steindorff A."/>
            <person name="Ohm R."/>
            <person name="Martin F."/>
            <person name="Silar P."/>
            <person name="Natvig D."/>
            <person name="Lalanne C."/>
            <person name="Gautier V."/>
            <person name="Ament-Velasquez S.L."/>
            <person name="Kruys A."/>
            <person name="Hutchinson M.I."/>
            <person name="Powell A.J."/>
            <person name="Barry K."/>
            <person name="Miller A.N."/>
            <person name="Grigoriev I.V."/>
            <person name="Debuchy R."/>
            <person name="Gladieux P."/>
            <person name="Thoren M.H."/>
            <person name="Johannesson H."/>
        </authorList>
    </citation>
    <scope>NUCLEOTIDE SEQUENCE</scope>
    <source>
        <strain evidence="1">CBS 540.89</strain>
    </source>
</reference>